<proteinExistence type="predicted"/>
<evidence type="ECO:0000256" key="1">
    <source>
        <dbReference type="SAM" id="SignalP"/>
    </source>
</evidence>
<dbReference type="RefSeq" id="WP_152840910.1">
    <property type="nucleotide sequence ID" value="NZ_WHUG01000015.1"/>
</dbReference>
<dbReference type="Proteomes" id="UP000440498">
    <property type="component" value="Unassembled WGS sequence"/>
</dbReference>
<evidence type="ECO:0000313" key="2">
    <source>
        <dbReference type="EMBL" id="MQA41709.1"/>
    </source>
</evidence>
<dbReference type="EMBL" id="WHUG01000015">
    <property type="protein sequence ID" value="MQA41709.1"/>
    <property type="molecule type" value="Genomic_DNA"/>
</dbReference>
<organism evidence="2 3">
    <name type="scientific">Rugamonas aquatica</name>
    <dbReference type="NCBI Taxonomy" id="2743357"/>
    <lineage>
        <taxon>Bacteria</taxon>
        <taxon>Pseudomonadati</taxon>
        <taxon>Pseudomonadota</taxon>
        <taxon>Betaproteobacteria</taxon>
        <taxon>Burkholderiales</taxon>
        <taxon>Oxalobacteraceae</taxon>
        <taxon>Telluria group</taxon>
        <taxon>Rugamonas</taxon>
    </lineage>
</organism>
<dbReference type="AlphaFoldDB" id="A0A6A7N9F4"/>
<name>A0A6A7N9F4_9BURK</name>
<comment type="caution">
    <text evidence="2">The sequence shown here is derived from an EMBL/GenBank/DDBJ whole genome shotgun (WGS) entry which is preliminary data.</text>
</comment>
<feature type="chain" id="PRO_5025562203" evidence="1">
    <location>
        <begin position="20"/>
        <end position="243"/>
    </location>
</feature>
<sequence>MKHKLLCLSLLLASAGAWSQEVPDADADAPQVVEVGGVKNPELKSYKVMLKGVDAFEANRKYAPAAPMKFKLVSATPGASVEGVTLRIAGDNTSENVPVAADGTFVLPRIQAAIDDKADLVTNKKKSVVRWRGDIHTPGVPANARRLGDLRMECEIGWAVNREDIPFLIRNGLALAGGACHIKSIQLRYQAPLNATGVTLVSGDRRMPLPFIPKYKNVFSPPVADTSWDDESLIEYEFSTASM</sequence>
<feature type="signal peptide" evidence="1">
    <location>
        <begin position="1"/>
        <end position="19"/>
    </location>
</feature>
<evidence type="ECO:0000313" key="3">
    <source>
        <dbReference type="Proteomes" id="UP000440498"/>
    </source>
</evidence>
<keyword evidence="3" id="KW-1185">Reference proteome</keyword>
<protein>
    <submittedName>
        <fullName evidence="2">Uncharacterized protein</fullName>
    </submittedName>
</protein>
<reference evidence="2 3" key="1">
    <citation type="submission" date="2019-10" db="EMBL/GenBank/DDBJ databases">
        <title>Two novel species isolated from a subtropical stream in China.</title>
        <authorList>
            <person name="Lu H."/>
        </authorList>
    </citation>
    <scope>NUCLEOTIDE SEQUENCE [LARGE SCALE GENOMIC DNA]</scope>
    <source>
        <strain evidence="2 3">FT29W</strain>
    </source>
</reference>
<gene>
    <name evidence="2" type="ORF">GEV02_26540</name>
</gene>
<accession>A0A6A7N9F4</accession>
<keyword evidence="1" id="KW-0732">Signal</keyword>